<reference evidence="2 3" key="1">
    <citation type="submission" date="2017-06" db="EMBL/GenBank/DDBJ databases">
        <authorList>
            <person name="Kim H.J."/>
            <person name="Triplett B.A."/>
        </authorList>
    </citation>
    <scope>NUCLEOTIDE SEQUENCE [LARGE SCALE GENOMIC DNA]</scope>
    <source>
        <strain evidence="2 3">CGMCC 4.2132</strain>
    </source>
</reference>
<feature type="signal peptide" evidence="1">
    <location>
        <begin position="1"/>
        <end position="20"/>
    </location>
</feature>
<evidence type="ECO:0008006" key="4">
    <source>
        <dbReference type="Google" id="ProtNLM"/>
    </source>
</evidence>
<sequence length="268" mass="28609">MTYSTRIVSALAVLAALALAGCSDDDKQAVAALKPLAVKEQASSIVKGDEGYVVNWAGVLANRNPWHFGEHTVATVVAKDAAGKEVVRLEQPLDAVPPADSLSFSGQVVAAEKPTTVSIQYRPAQWHQAGRIVSSFLHFPVSDVLTDNKDGSYLITGYVGTPYRRPAESLAVTALLRDKAGKLLGGGSTFVEDVRPGEKRRFILQIKSVPDTSKIATAEVTARTWGSSSRPYEELAKGGVAPMHIVKPTTAPFVKDRGRTTLTGDSRP</sequence>
<dbReference type="AlphaFoldDB" id="A0A239NUE7"/>
<keyword evidence="3" id="KW-1185">Reference proteome</keyword>
<dbReference type="PROSITE" id="PS51257">
    <property type="entry name" value="PROKAR_LIPOPROTEIN"/>
    <property type="match status" value="1"/>
</dbReference>
<feature type="chain" id="PRO_5039714816" description="Lipoprotein" evidence="1">
    <location>
        <begin position="21"/>
        <end position="268"/>
    </location>
</feature>
<dbReference type="InterPro" id="IPR047676">
    <property type="entry name" value="FxLYD_dom"/>
</dbReference>
<dbReference type="RefSeq" id="WP_089212563.1">
    <property type="nucleotide sequence ID" value="NZ_FZOD01000069.1"/>
</dbReference>
<evidence type="ECO:0000313" key="3">
    <source>
        <dbReference type="Proteomes" id="UP000198282"/>
    </source>
</evidence>
<evidence type="ECO:0000313" key="2">
    <source>
        <dbReference type="EMBL" id="SNT58312.1"/>
    </source>
</evidence>
<protein>
    <recommendedName>
        <fullName evidence="4">Lipoprotein</fullName>
    </recommendedName>
</protein>
<dbReference type="NCBIfam" id="NF038353">
    <property type="entry name" value="FxLYD_dom"/>
    <property type="match status" value="1"/>
</dbReference>
<dbReference type="OrthoDB" id="3531221at2"/>
<gene>
    <name evidence="2" type="ORF">SAMN05216276_10699</name>
</gene>
<dbReference type="Proteomes" id="UP000198282">
    <property type="component" value="Unassembled WGS sequence"/>
</dbReference>
<evidence type="ECO:0000256" key="1">
    <source>
        <dbReference type="SAM" id="SignalP"/>
    </source>
</evidence>
<proteinExistence type="predicted"/>
<dbReference type="EMBL" id="FZOD01000069">
    <property type="protein sequence ID" value="SNT58312.1"/>
    <property type="molecule type" value="Genomic_DNA"/>
</dbReference>
<accession>A0A239NUE7</accession>
<organism evidence="2 3">
    <name type="scientific">Streptosporangium subroseum</name>
    <dbReference type="NCBI Taxonomy" id="106412"/>
    <lineage>
        <taxon>Bacteria</taxon>
        <taxon>Bacillati</taxon>
        <taxon>Actinomycetota</taxon>
        <taxon>Actinomycetes</taxon>
        <taxon>Streptosporangiales</taxon>
        <taxon>Streptosporangiaceae</taxon>
        <taxon>Streptosporangium</taxon>
    </lineage>
</organism>
<name>A0A239NUE7_9ACTN</name>
<keyword evidence="1" id="KW-0732">Signal</keyword>